<evidence type="ECO:0000256" key="6">
    <source>
        <dbReference type="SAM" id="MobiDB-lite"/>
    </source>
</evidence>
<dbReference type="CDD" id="cd03263">
    <property type="entry name" value="ABC_subfamily_A"/>
    <property type="match status" value="1"/>
</dbReference>
<sequence length="331" mass="35507">MHSALSLHELSVCFPAKTALEGLSLTVAPGEVFGLLGPNGAGKSTAIDCIAGLRTPDRGTVRVLGHDPAREREAVTRRLALQPQRSSLFEFLTVAETIRLFAAFHAAPLDVDSVIARTGLEECRDRRVHALSGGEERRVLLAVALIGDPEILVLDEPSAGLDPAARRGVADIIRDLRTSGRTVLLTTHHMDEAETLCDRVGILVAGRLVATGTPGELARRRAAESRVEFTLESGADLGLLAQLVPLGRVSHVSDARGHRVTVVTADPDTVVRRITFIPGLVPREIDVHRGSLEDYFLSVADDPAREPAQDPGLDPGPDPDPDPIHRSGEQR</sequence>
<proteinExistence type="predicted"/>
<accession>A0ABS1SHS3</accession>
<evidence type="ECO:0000256" key="1">
    <source>
        <dbReference type="ARBA" id="ARBA00004202"/>
    </source>
</evidence>
<comment type="subcellular location">
    <subcellularLocation>
        <location evidence="1">Cell membrane</location>
        <topology evidence="1">Peripheral membrane protein</topology>
    </subcellularLocation>
</comment>
<dbReference type="SUPFAM" id="SSF52540">
    <property type="entry name" value="P-loop containing nucleoside triphosphate hydrolases"/>
    <property type="match status" value="1"/>
</dbReference>
<dbReference type="PANTHER" id="PTHR42711:SF17">
    <property type="entry name" value="ABC TRANSPORTER ATP-BINDING PROTEIN"/>
    <property type="match status" value="1"/>
</dbReference>
<dbReference type="InterPro" id="IPR027417">
    <property type="entry name" value="P-loop_NTPase"/>
</dbReference>
<evidence type="ECO:0000259" key="7">
    <source>
        <dbReference type="PROSITE" id="PS50893"/>
    </source>
</evidence>
<dbReference type="SMART" id="SM00382">
    <property type="entry name" value="AAA"/>
    <property type="match status" value="1"/>
</dbReference>
<dbReference type="EMBL" id="QYAC01000006">
    <property type="protein sequence ID" value="MBL3680080.1"/>
    <property type="molecule type" value="Genomic_DNA"/>
</dbReference>
<reference evidence="8 9" key="1">
    <citation type="submission" date="2018-09" db="EMBL/GenBank/DDBJ databases">
        <title>Comparative genomics of Leucobacter spp.</title>
        <authorList>
            <person name="Reis A.C."/>
            <person name="Kolvenbach B.A."/>
            <person name="Corvini P.F.X."/>
            <person name="Nunes O.C."/>
        </authorList>
    </citation>
    <scope>NUCLEOTIDE SEQUENCE [LARGE SCALE GENOMIC DNA]</scope>
    <source>
        <strain evidence="8 9">TAN 31504</strain>
    </source>
</reference>
<comment type="caution">
    <text evidence="8">The sequence shown here is derived from an EMBL/GenBank/DDBJ whole genome shotgun (WGS) entry which is preliminary data.</text>
</comment>
<gene>
    <name evidence="8" type="ORF">D3230_12390</name>
</gene>
<keyword evidence="5" id="KW-0046">Antibiotic resistance</keyword>
<evidence type="ECO:0000256" key="2">
    <source>
        <dbReference type="ARBA" id="ARBA00022448"/>
    </source>
</evidence>
<name>A0ABS1SHS3_9MICO</name>
<evidence type="ECO:0000256" key="5">
    <source>
        <dbReference type="ARBA" id="ARBA00023251"/>
    </source>
</evidence>
<evidence type="ECO:0000256" key="4">
    <source>
        <dbReference type="ARBA" id="ARBA00022840"/>
    </source>
</evidence>
<feature type="region of interest" description="Disordered" evidence="6">
    <location>
        <begin position="299"/>
        <end position="331"/>
    </location>
</feature>
<evidence type="ECO:0000313" key="9">
    <source>
        <dbReference type="Proteomes" id="UP001645859"/>
    </source>
</evidence>
<keyword evidence="4 8" id="KW-0067">ATP-binding</keyword>
<dbReference type="Pfam" id="PF00005">
    <property type="entry name" value="ABC_tran"/>
    <property type="match status" value="1"/>
</dbReference>
<evidence type="ECO:0000313" key="8">
    <source>
        <dbReference type="EMBL" id="MBL3680080.1"/>
    </source>
</evidence>
<dbReference type="RefSeq" id="WP_202345348.1">
    <property type="nucleotide sequence ID" value="NZ_BAAAPI010000004.1"/>
</dbReference>
<feature type="compositionally biased region" description="Basic and acidic residues" evidence="6">
    <location>
        <begin position="322"/>
        <end position="331"/>
    </location>
</feature>
<feature type="domain" description="ABC transporter" evidence="7">
    <location>
        <begin position="5"/>
        <end position="230"/>
    </location>
</feature>
<keyword evidence="9" id="KW-1185">Reference proteome</keyword>
<dbReference type="InterPro" id="IPR003593">
    <property type="entry name" value="AAA+_ATPase"/>
</dbReference>
<keyword evidence="2" id="KW-0813">Transport</keyword>
<organism evidence="8 9">
    <name type="scientific">Leucobacter chromiireducens subsp. solipictus</name>
    <dbReference type="NCBI Taxonomy" id="398235"/>
    <lineage>
        <taxon>Bacteria</taxon>
        <taxon>Bacillati</taxon>
        <taxon>Actinomycetota</taxon>
        <taxon>Actinomycetes</taxon>
        <taxon>Micrococcales</taxon>
        <taxon>Microbacteriaceae</taxon>
        <taxon>Leucobacter</taxon>
    </lineage>
</organism>
<dbReference type="Gene3D" id="3.40.50.300">
    <property type="entry name" value="P-loop containing nucleotide triphosphate hydrolases"/>
    <property type="match status" value="1"/>
</dbReference>
<keyword evidence="3" id="KW-0547">Nucleotide-binding</keyword>
<protein>
    <submittedName>
        <fullName evidence="8">ABC transporter ATP-binding protein</fullName>
    </submittedName>
</protein>
<dbReference type="InterPro" id="IPR003439">
    <property type="entry name" value="ABC_transporter-like_ATP-bd"/>
</dbReference>
<dbReference type="Proteomes" id="UP001645859">
    <property type="component" value="Unassembled WGS sequence"/>
</dbReference>
<dbReference type="InterPro" id="IPR050763">
    <property type="entry name" value="ABC_transporter_ATP-binding"/>
</dbReference>
<dbReference type="GO" id="GO:0005524">
    <property type="term" value="F:ATP binding"/>
    <property type="evidence" value="ECO:0007669"/>
    <property type="project" value="UniProtKB-KW"/>
</dbReference>
<evidence type="ECO:0000256" key="3">
    <source>
        <dbReference type="ARBA" id="ARBA00022741"/>
    </source>
</evidence>
<dbReference type="PROSITE" id="PS50893">
    <property type="entry name" value="ABC_TRANSPORTER_2"/>
    <property type="match status" value="1"/>
</dbReference>
<dbReference type="PANTHER" id="PTHR42711">
    <property type="entry name" value="ABC TRANSPORTER ATP-BINDING PROTEIN"/>
    <property type="match status" value="1"/>
</dbReference>